<evidence type="ECO:0000313" key="2">
    <source>
        <dbReference type="EMBL" id="GAA4245602.1"/>
    </source>
</evidence>
<feature type="signal peptide" evidence="1">
    <location>
        <begin position="1"/>
        <end position="25"/>
    </location>
</feature>
<accession>A0ABP8D0B6</accession>
<name>A0ABP8D0B6_9FLAO</name>
<dbReference type="EMBL" id="BAABCB010000028">
    <property type="protein sequence ID" value="GAA4245602.1"/>
    <property type="molecule type" value="Genomic_DNA"/>
</dbReference>
<sequence length="176" mass="20205">MKLLKKATLAIVFAFIYAFSFQSVAQEGKFRPVFEEQLPFKVKPAAFQEWYAGIKVGGTGINIFIPITDLDENIEIDRVYFRNLTSELRKKDDKYFAVLENKSRNYTFKKPEADKDYPFKLKDNECVVSYIENGITKYLKIGTVNEFAGVYYENGHPSIYTNESATAIATVDDDDE</sequence>
<keyword evidence="1" id="KW-0732">Signal</keyword>
<dbReference type="RefSeq" id="WP_334468722.1">
    <property type="nucleotide sequence ID" value="NZ_BAABCB010000028.1"/>
</dbReference>
<keyword evidence="3" id="KW-1185">Reference proteome</keyword>
<organism evidence="2 3">
    <name type="scientific">Winogradskyella damuponensis</name>
    <dbReference type="NCBI Taxonomy" id="943939"/>
    <lineage>
        <taxon>Bacteria</taxon>
        <taxon>Pseudomonadati</taxon>
        <taxon>Bacteroidota</taxon>
        <taxon>Flavobacteriia</taxon>
        <taxon>Flavobacteriales</taxon>
        <taxon>Flavobacteriaceae</taxon>
        <taxon>Winogradskyella</taxon>
    </lineage>
</organism>
<protein>
    <submittedName>
        <fullName evidence="2">Uncharacterized protein</fullName>
    </submittedName>
</protein>
<evidence type="ECO:0000256" key="1">
    <source>
        <dbReference type="SAM" id="SignalP"/>
    </source>
</evidence>
<evidence type="ECO:0000313" key="3">
    <source>
        <dbReference type="Proteomes" id="UP001501682"/>
    </source>
</evidence>
<comment type="caution">
    <text evidence="2">The sequence shown here is derived from an EMBL/GenBank/DDBJ whole genome shotgun (WGS) entry which is preliminary data.</text>
</comment>
<dbReference type="Proteomes" id="UP001501682">
    <property type="component" value="Unassembled WGS sequence"/>
</dbReference>
<proteinExistence type="predicted"/>
<gene>
    <name evidence="2" type="ORF">GCM10022292_28590</name>
</gene>
<feature type="chain" id="PRO_5046926865" evidence="1">
    <location>
        <begin position="26"/>
        <end position="176"/>
    </location>
</feature>
<reference evidence="3" key="1">
    <citation type="journal article" date="2019" name="Int. J. Syst. Evol. Microbiol.">
        <title>The Global Catalogue of Microorganisms (GCM) 10K type strain sequencing project: providing services to taxonomists for standard genome sequencing and annotation.</title>
        <authorList>
            <consortium name="The Broad Institute Genomics Platform"/>
            <consortium name="The Broad Institute Genome Sequencing Center for Infectious Disease"/>
            <person name="Wu L."/>
            <person name="Ma J."/>
        </authorList>
    </citation>
    <scope>NUCLEOTIDE SEQUENCE [LARGE SCALE GENOMIC DNA]</scope>
    <source>
        <strain evidence="3">JCM 17633</strain>
    </source>
</reference>